<organism evidence="10 11">
    <name type="scientific">Photinus pyralis</name>
    <name type="common">Common eastern firefly</name>
    <name type="synonym">Lampyris pyralis</name>
    <dbReference type="NCBI Taxonomy" id="7054"/>
    <lineage>
        <taxon>Eukaryota</taxon>
        <taxon>Metazoa</taxon>
        <taxon>Ecdysozoa</taxon>
        <taxon>Arthropoda</taxon>
        <taxon>Hexapoda</taxon>
        <taxon>Insecta</taxon>
        <taxon>Pterygota</taxon>
        <taxon>Neoptera</taxon>
        <taxon>Endopterygota</taxon>
        <taxon>Coleoptera</taxon>
        <taxon>Polyphaga</taxon>
        <taxon>Elateriformia</taxon>
        <taxon>Elateroidea</taxon>
        <taxon>Lampyridae</taxon>
        <taxon>Lampyrinae</taxon>
        <taxon>Photinus</taxon>
    </lineage>
</organism>
<proteinExistence type="predicted"/>
<gene>
    <name evidence="10" type="ORF">PPYR_03691</name>
</gene>
<protein>
    <submittedName>
        <fullName evidence="10">Uncharacterized protein</fullName>
    </submittedName>
</protein>
<sequence length="148" mass="16321">MHFELSIIINLTELLGNYKYIWVSNDKISSCIFTMYIKTLFVTLFFAYAVAEKLKCYKCDSSNGHPNCQSGSGIGHVTCEEPPADAGITCLAYSENVNGVTKYVRDCAIVGGTFDYQAIPLCPSMRERGRDIRTCTTCATNDCNGTPL</sequence>
<keyword evidence="7" id="KW-0325">Glycoprotein</keyword>
<evidence type="ECO:0000256" key="6">
    <source>
        <dbReference type="ARBA" id="ARBA00023136"/>
    </source>
</evidence>
<evidence type="ECO:0000256" key="4">
    <source>
        <dbReference type="ARBA" id="ARBA00022729"/>
    </source>
</evidence>
<dbReference type="GO" id="GO:0030431">
    <property type="term" value="P:sleep"/>
    <property type="evidence" value="ECO:0007669"/>
    <property type="project" value="InterPro"/>
</dbReference>
<evidence type="ECO:0000256" key="5">
    <source>
        <dbReference type="ARBA" id="ARBA00022989"/>
    </source>
</evidence>
<keyword evidence="6 9" id="KW-0472">Membrane</keyword>
<name>A0A5N4A3L3_PHOPY</name>
<keyword evidence="8" id="KW-0449">Lipoprotein</keyword>
<evidence type="ECO:0000313" key="10">
    <source>
        <dbReference type="EMBL" id="KAB0791891.1"/>
    </source>
</evidence>
<dbReference type="Pfam" id="PF17064">
    <property type="entry name" value="QVR"/>
    <property type="match status" value="1"/>
</dbReference>
<accession>A0A5N4A3L3</accession>
<dbReference type="GO" id="GO:0098552">
    <property type="term" value="C:side of membrane"/>
    <property type="evidence" value="ECO:0007669"/>
    <property type="project" value="UniProtKB-KW"/>
</dbReference>
<evidence type="ECO:0000256" key="9">
    <source>
        <dbReference type="SAM" id="Phobius"/>
    </source>
</evidence>
<evidence type="ECO:0000256" key="3">
    <source>
        <dbReference type="ARBA" id="ARBA00022692"/>
    </source>
</evidence>
<keyword evidence="11" id="KW-1185">Reference proteome</keyword>
<dbReference type="Proteomes" id="UP000327044">
    <property type="component" value="Unassembled WGS sequence"/>
</dbReference>
<dbReference type="InParanoid" id="A0A5N4A3L3"/>
<evidence type="ECO:0000256" key="2">
    <source>
        <dbReference type="ARBA" id="ARBA00022622"/>
    </source>
</evidence>
<feature type="transmembrane region" description="Helical" evidence="9">
    <location>
        <begin position="32"/>
        <end position="51"/>
    </location>
</feature>
<dbReference type="EMBL" id="VVIM01000011">
    <property type="protein sequence ID" value="KAB0791891.1"/>
    <property type="molecule type" value="Genomic_DNA"/>
</dbReference>
<evidence type="ECO:0000256" key="7">
    <source>
        <dbReference type="ARBA" id="ARBA00023180"/>
    </source>
</evidence>
<evidence type="ECO:0000256" key="8">
    <source>
        <dbReference type="ARBA" id="ARBA00023288"/>
    </source>
</evidence>
<keyword evidence="2" id="KW-0336">GPI-anchor</keyword>
<evidence type="ECO:0000313" key="11">
    <source>
        <dbReference type="Proteomes" id="UP000327044"/>
    </source>
</evidence>
<keyword evidence="5 9" id="KW-1133">Transmembrane helix</keyword>
<dbReference type="GO" id="GO:0032222">
    <property type="term" value="P:regulation of synaptic transmission, cholinergic"/>
    <property type="evidence" value="ECO:0007669"/>
    <property type="project" value="InterPro"/>
</dbReference>
<dbReference type="InterPro" id="IPR050975">
    <property type="entry name" value="Sleep_regulator"/>
</dbReference>
<dbReference type="PANTHER" id="PTHR33562">
    <property type="entry name" value="ATILLA, ISOFORM B-RELATED-RELATED"/>
    <property type="match status" value="1"/>
</dbReference>
<keyword evidence="3 9" id="KW-0812">Transmembrane</keyword>
<evidence type="ECO:0000256" key="1">
    <source>
        <dbReference type="ARBA" id="ARBA00004589"/>
    </source>
</evidence>
<comment type="caution">
    <text evidence="10">The sequence shown here is derived from an EMBL/GenBank/DDBJ whole genome shotgun (WGS) entry which is preliminary data.</text>
</comment>
<comment type="subcellular location">
    <subcellularLocation>
        <location evidence="1">Membrane</location>
        <topology evidence="1">Lipid-anchor</topology>
        <topology evidence="1">GPI-anchor</topology>
    </subcellularLocation>
</comment>
<dbReference type="InterPro" id="IPR031424">
    <property type="entry name" value="QVR-like"/>
</dbReference>
<dbReference type="AlphaFoldDB" id="A0A5N4A3L3"/>
<keyword evidence="4" id="KW-0732">Signal</keyword>
<reference evidence="10 11" key="1">
    <citation type="journal article" date="2018" name="Elife">
        <title>Firefly genomes illuminate parallel origins of bioluminescence in beetles.</title>
        <authorList>
            <person name="Fallon T.R."/>
            <person name="Lower S.E."/>
            <person name="Chang C.H."/>
            <person name="Bessho-Uehara M."/>
            <person name="Martin G.J."/>
            <person name="Bewick A.J."/>
            <person name="Behringer M."/>
            <person name="Debat H.J."/>
            <person name="Wong I."/>
            <person name="Day J.C."/>
            <person name="Suvorov A."/>
            <person name="Silva C.J."/>
            <person name="Stanger-Hall K.F."/>
            <person name="Hall D.W."/>
            <person name="Schmitz R.J."/>
            <person name="Nelson D.R."/>
            <person name="Lewis S.M."/>
            <person name="Shigenobu S."/>
            <person name="Bybee S.M."/>
            <person name="Larracuente A.M."/>
            <person name="Oba Y."/>
            <person name="Weng J.K."/>
        </authorList>
    </citation>
    <scope>NUCLEOTIDE SEQUENCE [LARGE SCALE GENOMIC DNA]</scope>
    <source>
        <strain evidence="10">1611_PpyrPB1</strain>
        <tissue evidence="10">Whole body</tissue>
    </source>
</reference>